<dbReference type="Gene3D" id="1.10.150.130">
    <property type="match status" value="1"/>
</dbReference>
<dbReference type="Proteomes" id="UP000028607">
    <property type="component" value="Unassembled WGS sequence"/>
</dbReference>
<evidence type="ECO:0000259" key="7">
    <source>
        <dbReference type="PROSITE" id="PS51900"/>
    </source>
</evidence>
<dbReference type="InterPro" id="IPR053876">
    <property type="entry name" value="Phage_int_M"/>
</dbReference>
<feature type="domain" description="Tyr recombinase" evidence="6">
    <location>
        <begin position="205"/>
        <end position="393"/>
    </location>
</feature>
<dbReference type="InterPro" id="IPR013762">
    <property type="entry name" value="Integrase-like_cat_sf"/>
</dbReference>
<dbReference type="SUPFAM" id="SSF56349">
    <property type="entry name" value="DNA breaking-rejoining enzymes"/>
    <property type="match status" value="1"/>
</dbReference>
<dbReference type="EMBL" id="AQRC01000012">
    <property type="protein sequence ID" value="KFE34197.1"/>
    <property type="molecule type" value="Genomic_DNA"/>
</dbReference>
<evidence type="ECO:0000256" key="3">
    <source>
        <dbReference type="ARBA" id="ARBA00023125"/>
    </source>
</evidence>
<comment type="similarity">
    <text evidence="1">Belongs to the 'phage' integrase family.</text>
</comment>
<dbReference type="InterPro" id="IPR010998">
    <property type="entry name" value="Integrase_recombinase_N"/>
</dbReference>
<dbReference type="InterPro" id="IPR050808">
    <property type="entry name" value="Phage_Integrase"/>
</dbReference>
<proteinExistence type="inferred from homology"/>
<reference evidence="8 9" key="2">
    <citation type="journal article" date="2015" name="Antonie Van Leeuwenhoek">
        <title>Thioclava indica sp. nov., isolated from surface seawater of the Indian Ocean.</title>
        <authorList>
            <person name="Liu Y."/>
            <person name="Lai Q."/>
            <person name="Du J."/>
            <person name="Xu H."/>
            <person name="Jiang L."/>
            <person name="Shao Z."/>
        </authorList>
    </citation>
    <scope>NUCLEOTIDE SEQUENCE [LARGE SCALE GENOMIC DNA]</scope>
    <source>
        <strain evidence="8 9">13D2W-2</strain>
    </source>
</reference>
<comment type="caution">
    <text evidence="8">The sequence shown here is derived from an EMBL/GenBank/DDBJ whole genome shotgun (WGS) entry which is preliminary data.</text>
</comment>
<name>A0A085TU00_9RHOB</name>
<dbReference type="Gene3D" id="3.30.160.390">
    <property type="entry name" value="Integrase, DNA-binding domain"/>
    <property type="match status" value="1"/>
</dbReference>
<evidence type="ECO:0000256" key="4">
    <source>
        <dbReference type="ARBA" id="ARBA00023172"/>
    </source>
</evidence>
<accession>A0A085TU00</accession>
<dbReference type="InterPro" id="IPR025166">
    <property type="entry name" value="Integrase_DNA_bind_dom"/>
</dbReference>
<dbReference type="Pfam" id="PF00589">
    <property type="entry name" value="Phage_integrase"/>
    <property type="match status" value="1"/>
</dbReference>
<dbReference type="InterPro" id="IPR038488">
    <property type="entry name" value="Integrase_DNA-bd_sf"/>
</dbReference>
<reference evidence="9" key="1">
    <citation type="submission" date="2013-04" db="EMBL/GenBank/DDBJ databases">
        <title>Thioclava sp. 13D2W-2 Genome Sequencing.</title>
        <authorList>
            <person name="Lai Q."/>
            <person name="Li G."/>
            <person name="Shao Z."/>
        </authorList>
    </citation>
    <scope>NUCLEOTIDE SEQUENCE [LARGE SCALE GENOMIC DNA]</scope>
    <source>
        <strain evidence="9">13D2W-2</strain>
    </source>
</reference>
<dbReference type="PANTHER" id="PTHR30629:SF2">
    <property type="entry name" value="PROPHAGE INTEGRASE INTS-RELATED"/>
    <property type="match status" value="1"/>
</dbReference>
<dbReference type="PATRIC" id="fig|1317124.6.peg.2894"/>
<evidence type="ECO:0000256" key="1">
    <source>
        <dbReference type="ARBA" id="ARBA00008857"/>
    </source>
</evidence>
<dbReference type="Pfam" id="PF22022">
    <property type="entry name" value="Phage_int_M"/>
    <property type="match status" value="1"/>
</dbReference>
<dbReference type="GO" id="GO:0003677">
    <property type="term" value="F:DNA binding"/>
    <property type="evidence" value="ECO:0007669"/>
    <property type="project" value="UniProtKB-UniRule"/>
</dbReference>
<protein>
    <submittedName>
        <fullName evidence="8">Phage integrase</fullName>
    </submittedName>
</protein>
<dbReference type="Pfam" id="PF13356">
    <property type="entry name" value="Arm-DNA-bind_3"/>
    <property type="match status" value="1"/>
</dbReference>
<dbReference type="RefSeq" id="WP_238321337.1">
    <property type="nucleotide sequence ID" value="NZ_AQRC01000012.1"/>
</dbReference>
<dbReference type="CDD" id="cd00801">
    <property type="entry name" value="INT_P4_C"/>
    <property type="match status" value="1"/>
</dbReference>
<dbReference type="PROSITE" id="PS51898">
    <property type="entry name" value="TYR_RECOMBINASE"/>
    <property type="match status" value="1"/>
</dbReference>
<dbReference type="InterPro" id="IPR002104">
    <property type="entry name" value="Integrase_catalytic"/>
</dbReference>
<dbReference type="STRING" id="1317124.DW2_14390"/>
<feature type="domain" description="Core-binding (CB)" evidence="7">
    <location>
        <begin position="93"/>
        <end position="174"/>
    </location>
</feature>
<keyword evidence="3 5" id="KW-0238">DNA-binding</keyword>
<dbReference type="GO" id="GO:0015074">
    <property type="term" value="P:DNA integration"/>
    <property type="evidence" value="ECO:0007669"/>
    <property type="project" value="UniProtKB-KW"/>
</dbReference>
<dbReference type="InterPro" id="IPR011010">
    <property type="entry name" value="DNA_brk_join_enz"/>
</dbReference>
<dbReference type="InterPro" id="IPR044068">
    <property type="entry name" value="CB"/>
</dbReference>
<keyword evidence="2" id="KW-0229">DNA integration</keyword>
<dbReference type="GO" id="GO:0006310">
    <property type="term" value="P:DNA recombination"/>
    <property type="evidence" value="ECO:0007669"/>
    <property type="project" value="UniProtKB-KW"/>
</dbReference>
<dbReference type="PANTHER" id="PTHR30629">
    <property type="entry name" value="PROPHAGE INTEGRASE"/>
    <property type="match status" value="1"/>
</dbReference>
<keyword evidence="9" id="KW-1185">Reference proteome</keyword>
<evidence type="ECO:0000313" key="9">
    <source>
        <dbReference type="Proteomes" id="UP000028607"/>
    </source>
</evidence>
<evidence type="ECO:0000256" key="2">
    <source>
        <dbReference type="ARBA" id="ARBA00022908"/>
    </source>
</evidence>
<sequence>MNGKLTATFVKNIKQPGSYSDKLGHGLRLRVKPDGRKNWIQRITINGKLREAGLGSPPVVTLAMAREQAIANKRMAYVGKDPIEERRQRIEALTFGQAVERYIAHKLAEFRSEKHRKQWRSTLDRYAVPVIGEKSVEDLGLQDMLDVLTPIWSTKTETASRLRQRMEAVLSWAAVSGYRIEANPARWKGNLSEVLPKPSKVAKKKHHPAVALADAPAFWARLRKMDGMSARALEFLCLTAARSGEVRGMTWAELDLDKRLWIIPAERMKAAREHRVTLSDAAIDVLRALPRLEGSDVAFFAPRGGALSDMSISAVMRRMDESAQKSNAKRFLDPQSGDTAVPHGLRSTFRDWAAENGHDHVLAELALAHHVGSTVERAYRRSDMVERRRELMAQWAEFLGA</sequence>
<keyword evidence="4" id="KW-0233">DNA recombination</keyword>
<dbReference type="PROSITE" id="PS51900">
    <property type="entry name" value="CB"/>
    <property type="match status" value="1"/>
</dbReference>
<organism evidence="8 9">
    <name type="scientific">Thioclava atlantica</name>
    <dbReference type="NCBI Taxonomy" id="1317124"/>
    <lineage>
        <taxon>Bacteria</taxon>
        <taxon>Pseudomonadati</taxon>
        <taxon>Pseudomonadota</taxon>
        <taxon>Alphaproteobacteria</taxon>
        <taxon>Rhodobacterales</taxon>
        <taxon>Paracoccaceae</taxon>
        <taxon>Thioclava</taxon>
    </lineage>
</organism>
<dbReference type="Gene3D" id="1.10.443.10">
    <property type="entry name" value="Intergrase catalytic core"/>
    <property type="match status" value="1"/>
</dbReference>
<gene>
    <name evidence="8" type="ORF">DW2_14390</name>
</gene>
<evidence type="ECO:0000256" key="5">
    <source>
        <dbReference type="PROSITE-ProRule" id="PRU01248"/>
    </source>
</evidence>
<evidence type="ECO:0000259" key="6">
    <source>
        <dbReference type="PROSITE" id="PS51898"/>
    </source>
</evidence>
<evidence type="ECO:0000313" key="8">
    <source>
        <dbReference type="EMBL" id="KFE34197.1"/>
    </source>
</evidence>
<dbReference type="eggNOG" id="COG0582">
    <property type="taxonomic scope" value="Bacteria"/>
</dbReference>
<dbReference type="AlphaFoldDB" id="A0A085TU00"/>